<evidence type="ECO:0000256" key="5">
    <source>
        <dbReference type="ARBA" id="ARBA00022792"/>
    </source>
</evidence>
<evidence type="ECO:0000313" key="11">
    <source>
        <dbReference type="EMBL" id="VDK68575.1"/>
    </source>
</evidence>
<keyword evidence="12" id="KW-1185">Reference proteome</keyword>
<dbReference type="InterPro" id="IPR003422">
    <property type="entry name" value="Cyt_b-c1_6"/>
</dbReference>
<accession>A0A182E5K3</accession>
<keyword evidence="9" id="KW-1133">Transmembrane helix</keyword>
<evidence type="ECO:0000256" key="3">
    <source>
        <dbReference type="ARBA" id="ARBA00022448"/>
    </source>
</evidence>
<keyword evidence="8 9" id="KW-0472">Membrane</keyword>
<feature type="domain" description="Ubiquinol-cytochrome C reductase hinge" evidence="10">
    <location>
        <begin position="163"/>
        <end position="224"/>
    </location>
</feature>
<dbReference type="GO" id="GO:0006122">
    <property type="term" value="P:mitochondrial electron transport, ubiquinol to cytochrome c"/>
    <property type="evidence" value="ECO:0007669"/>
    <property type="project" value="InterPro"/>
</dbReference>
<evidence type="ECO:0000256" key="9">
    <source>
        <dbReference type="SAM" id="Phobius"/>
    </source>
</evidence>
<dbReference type="PANTHER" id="PTHR15336">
    <property type="entry name" value="UBIQUINOL-CYTOCHROME C REDUCTASE COMPLEX 7.8 KDA PROTEIN"/>
    <property type="match status" value="1"/>
</dbReference>
<dbReference type="WBParaSite" id="nOo.2.0.1.t03284-RA">
    <property type="protein sequence ID" value="nOo.2.0.1.t03284-RA"/>
    <property type="gene ID" value="nOo.2.0.1.g03284"/>
</dbReference>
<evidence type="ECO:0000256" key="8">
    <source>
        <dbReference type="ARBA" id="ARBA00023136"/>
    </source>
</evidence>
<reference evidence="13" key="1">
    <citation type="submission" date="2016-06" db="UniProtKB">
        <authorList>
            <consortium name="WormBaseParasite"/>
        </authorList>
    </citation>
    <scope>IDENTIFICATION</scope>
</reference>
<evidence type="ECO:0000256" key="7">
    <source>
        <dbReference type="ARBA" id="ARBA00023128"/>
    </source>
</evidence>
<dbReference type="AlphaFoldDB" id="A0A182E5K3"/>
<proteinExistence type="inferred from homology"/>
<reference evidence="11 12" key="2">
    <citation type="submission" date="2018-08" db="EMBL/GenBank/DDBJ databases">
        <authorList>
            <person name="Laetsch R D."/>
            <person name="Stevens L."/>
            <person name="Kumar S."/>
            <person name="Blaxter L. M."/>
        </authorList>
    </citation>
    <scope>NUCLEOTIDE SEQUENCE [LARGE SCALE GENOMIC DNA]</scope>
</reference>
<keyword evidence="9" id="KW-0812">Transmembrane</keyword>
<dbReference type="Pfam" id="PF02320">
    <property type="entry name" value="UCR_hinge"/>
    <property type="match status" value="1"/>
</dbReference>
<evidence type="ECO:0000313" key="13">
    <source>
        <dbReference type="WBParaSite" id="nOo.2.0.1.t03284-RA"/>
    </source>
</evidence>
<dbReference type="EMBL" id="UYRW01000610">
    <property type="protein sequence ID" value="VDK68575.1"/>
    <property type="molecule type" value="Genomic_DNA"/>
</dbReference>
<dbReference type="SUPFAM" id="SSF81531">
    <property type="entry name" value="Non-heme 11 kDa protein of cytochrome bc1 complex (Ubiquinol-cytochrome c reductase)"/>
    <property type="match status" value="1"/>
</dbReference>
<keyword evidence="4" id="KW-0679">Respiratory chain</keyword>
<comment type="similarity">
    <text evidence="2">Belongs to the UQCRH/QCR6 family.</text>
</comment>
<dbReference type="OrthoDB" id="405848at2759"/>
<dbReference type="STRING" id="42157.A0A182E5K3"/>
<organism evidence="13">
    <name type="scientific">Onchocerca ochengi</name>
    <name type="common">Filarial nematode worm</name>
    <dbReference type="NCBI Taxonomy" id="42157"/>
    <lineage>
        <taxon>Eukaryota</taxon>
        <taxon>Metazoa</taxon>
        <taxon>Ecdysozoa</taxon>
        <taxon>Nematoda</taxon>
        <taxon>Chromadorea</taxon>
        <taxon>Rhabditida</taxon>
        <taxon>Spirurina</taxon>
        <taxon>Spiruromorpha</taxon>
        <taxon>Filarioidea</taxon>
        <taxon>Onchocercidae</taxon>
        <taxon>Onchocerca</taxon>
    </lineage>
</organism>
<dbReference type="InterPro" id="IPR019172">
    <property type="entry name" value="Osteopetrosis-assoc_TM_1"/>
</dbReference>
<sequence length="224" mass="25960">MNDTMNLWHNIWHCSDDRVEELRDWTLLGYSLALLMIITVFFYAGSYIQSSEIQRHLVQYSQLEAPSGLRSYLLSSSLDRVSSTLTTGNTERTTTLHQKDYKDTFYWLRKKEKNNHFAIRCGIMKNDIITAVKFTYLARKIVSMGDNDEGTQPSAGNEEEVVDSLIKFREECIAETGKWKKLLDDCTERVNSKVKTKESCHYEMVDYIQALDHCAMPKVFATLK</sequence>
<dbReference type="PANTHER" id="PTHR15336:SF0">
    <property type="entry name" value="CYTOCHROME B-C1 COMPLEX SUBUNIT 6, MITOCHONDRIAL"/>
    <property type="match status" value="1"/>
</dbReference>
<dbReference type="InterPro" id="IPR036811">
    <property type="entry name" value="Ubol_cytC_Rdtase_hinge_dom_sf"/>
</dbReference>
<gene>
    <name evidence="11" type="ORF">NOO_LOCUS3284</name>
</gene>
<keyword evidence="6" id="KW-0249">Electron transport</keyword>
<comment type="subcellular location">
    <subcellularLocation>
        <location evidence="1">Mitochondrion inner membrane</location>
        <topology evidence="1">Peripheral membrane protein</topology>
        <orientation evidence="1">Intermembrane side</orientation>
    </subcellularLocation>
</comment>
<evidence type="ECO:0000256" key="1">
    <source>
        <dbReference type="ARBA" id="ARBA00004137"/>
    </source>
</evidence>
<dbReference type="Gene3D" id="1.10.287.20">
    <property type="entry name" value="Ubiquinol-cytochrome C reductase hinge domain"/>
    <property type="match status" value="1"/>
</dbReference>
<keyword evidence="7" id="KW-0496">Mitochondrion</keyword>
<dbReference type="Pfam" id="PF09777">
    <property type="entry name" value="OSTMP1"/>
    <property type="match status" value="1"/>
</dbReference>
<name>A0A182E5K3_ONCOC</name>
<dbReference type="InterPro" id="IPR023184">
    <property type="entry name" value="Ubol_cytC_Rdtase_hinge_dom"/>
</dbReference>
<evidence type="ECO:0000256" key="6">
    <source>
        <dbReference type="ARBA" id="ARBA00022982"/>
    </source>
</evidence>
<protein>
    <submittedName>
        <fullName evidence="13">UCR_hinge domain-containing protein</fullName>
    </submittedName>
</protein>
<dbReference type="GO" id="GO:0005743">
    <property type="term" value="C:mitochondrial inner membrane"/>
    <property type="evidence" value="ECO:0007669"/>
    <property type="project" value="UniProtKB-SubCell"/>
</dbReference>
<keyword evidence="5" id="KW-0999">Mitochondrion inner membrane</keyword>
<dbReference type="Proteomes" id="UP000271087">
    <property type="component" value="Unassembled WGS sequence"/>
</dbReference>
<evidence type="ECO:0000256" key="2">
    <source>
        <dbReference type="ARBA" id="ARBA00006498"/>
    </source>
</evidence>
<feature type="transmembrane region" description="Helical" evidence="9">
    <location>
        <begin position="27"/>
        <end position="48"/>
    </location>
</feature>
<keyword evidence="3" id="KW-0813">Transport</keyword>
<evidence type="ECO:0000256" key="4">
    <source>
        <dbReference type="ARBA" id="ARBA00022660"/>
    </source>
</evidence>
<evidence type="ECO:0000259" key="10">
    <source>
        <dbReference type="Pfam" id="PF02320"/>
    </source>
</evidence>
<evidence type="ECO:0000313" key="12">
    <source>
        <dbReference type="Proteomes" id="UP000271087"/>
    </source>
</evidence>